<feature type="chain" id="PRO_5040328668" evidence="1">
    <location>
        <begin position="22"/>
        <end position="239"/>
    </location>
</feature>
<dbReference type="AlphaFoldDB" id="A0A9P6X0F2"/>
<protein>
    <submittedName>
        <fullName evidence="2">Uncharacterized protein</fullName>
    </submittedName>
</protein>
<sequence>MKIQQITATFLFLFLISIATARFGDPVRTDTGRVIYDNLNEPIAETYYCANGYQIKARIVDPPLIRTGYFVSKSDRMVLQNTVPYGQRYGFGKSGKKYKFVTVPTASSGNTRQAFVEMTGKFKFQKGSIMLFEARDDDGLQTTTCYNGGGGTPVCGNAIGFALISGDPLGGHVGVNPYGTVPPKRFFHSIEYERDVVNNSCYCKTVSEGSGRARCTGDCRCIDEFAKYTSQGELIYEIP</sequence>
<keyword evidence="1" id="KW-0732">Signal</keyword>
<feature type="signal peptide" evidence="1">
    <location>
        <begin position="1"/>
        <end position="21"/>
    </location>
</feature>
<gene>
    <name evidence="2" type="ORF">G6F64_011075</name>
</gene>
<comment type="caution">
    <text evidence="2">The sequence shown here is derived from an EMBL/GenBank/DDBJ whole genome shotgun (WGS) entry which is preliminary data.</text>
</comment>
<organism evidence="2 3">
    <name type="scientific">Rhizopus oryzae</name>
    <name type="common">Mucormycosis agent</name>
    <name type="synonym">Rhizopus arrhizus var. delemar</name>
    <dbReference type="NCBI Taxonomy" id="64495"/>
    <lineage>
        <taxon>Eukaryota</taxon>
        <taxon>Fungi</taxon>
        <taxon>Fungi incertae sedis</taxon>
        <taxon>Mucoromycota</taxon>
        <taxon>Mucoromycotina</taxon>
        <taxon>Mucoromycetes</taxon>
        <taxon>Mucorales</taxon>
        <taxon>Mucorineae</taxon>
        <taxon>Rhizopodaceae</taxon>
        <taxon>Rhizopus</taxon>
    </lineage>
</organism>
<dbReference type="EMBL" id="JAANQT010002530">
    <property type="protein sequence ID" value="KAG1302267.1"/>
    <property type="molecule type" value="Genomic_DNA"/>
</dbReference>
<keyword evidence="3" id="KW-1185">Reference proteome</keyword>
<evidence type="ECO:0000313" key="2">
    <source>
        <dbReference type="EMBL" id="KAG1302267.1"/>
    </source>
</evidence>
<reference evidence="2" key="1">
    <citation type="journal article" date="2020" name="Microb. Genom.">
        <title>Genetic diversity of clinical and environmental Mucorales isolates obtained from an investigation of mucormycosis cases among solid organ transplant recipients.</title>
        <authorList>
            <person name="Nguyen M.H."/>
            <person name="Kaul D."/>
            <person name="Muto C."/>
            <person name="Cheng S.J."/>
            <person name="Richter R.A."/>
            <person name="Bruno V.M."/>
            <person name="Liu G."/>
            <person name="Beyhan S."/>
            <person name="Sundermann A.J."/>
            <person name="Mounaud S."/>
            <person name="Pasculle A.W."/>
            <person name="Nierman W.C."/>
            <person name="Driscoll E."/>
            <person name="Cumbie R."/>
            <person name="Clancy C.J."/>
            <person name="Dupont C.L."/>
        </authorList>
    </citation>
    <scope>NUCLEOTIDE SEQUENCE</scope>
    <source>
        <strain evidence="2">GL11</strain>
    </source>
</reference>
<name>A0A9P6X0F2_RHIOR</name>
<proteinExistence type="predicted"/>
<accession>A0A9P6X0F2</accession>
<dbReference type="Proteomes" id="UP000716291">
    <property type="component" value="Unassembled WGS sequence"/>
</dbReference>
<evidence type="ECO:0000256" key="1">
    <source>
        <dbReference type="SAM" id="SignalP"/>
    </source>
</evidence>
<dbReference type="OrthoDB" id="10273969at2759"/>
<evidence type="ECO:0000313" key="3">
    <source>
        <dbReference type="Proteomes" id="UP000716291"/>
    </source>
</evidence>